<evidence type="ECO:0008006" key="3">
    <source>
        <dbReference type="Google" id="ProtNLM"/>
    </source>
</evidence>
<reference evidence="1 2" key="1">
    <citation type="submission" date="2023-03" db="EMBL/GenBank/DDBJ databases">
        <title>Draft genome sequence of type strain Streptomyces ferralitis JCM 14344.</title>
        <authorList>
            <person name="Klaysubun C."/>
            <person name="Duangmal K."/>
        </authorList>
    </citation>
    <scope>NUCLEOTIDE SEQUENCE [LARGE SCALE GENOMIC DNA]</scope>
    <source>
        <strain evidence="1 2">JCM 14344</strain>
    </source>
</reference>
<dbReference type="Gene3D" id="3.30.420.10">
    <property type="entry name" value="Ribonuclease H-like superfamily/Ribonuclease H"/>
    <property type="match status" value="1"/>
</dbReference>
<organism evidence="1 2">
    <name type="scientific">Streptantibioticus ferralitis</name>
    <dbReference type="NCBI Taxonomy" id="236510"/>
    <lineage>
        <taxon>Bacteria</taxon>
        <taxon>Bacillati</taxon>
        <taxon>Actinomycetota</taxon>
        <taxon>Actinomycetes</taxon>
        <taxon>Kitasatosporales</taxon>
        <taxon>Streptomycetaceae</taxon>
        <taxon>Streptantibioticus</taxon>
    </lineage>
</organism>
<dbReference type="InterPro" id="IPR012337">
    <property type="entry name" value="RNaseH-like_sf"/>
</dbReference>
<protein>
    <recommendedName>
        <fullName evidence="3">Integrase</fullName>
    </recommendedName>
</protein>
<dbReference type="RefSeq" id="WP_275821072.1">
    <property type="nucleotide sequence ID" value="NZ_BAAANM010000033.1"/>
</dbReference>
<accession>A0ABT5Z9E1</accession>
<evidence type="ECO:0000313" key="1">
    <source>
        <dbReference type="EMBL" id="MDF2260452.1"/>
    </source>
</evidence>
<dbReference type="SUPFAM" id="SSF53098">
    <property type="entry name" value="Ribonuclease H-like"/>
    <property type="match status" value="1"/>
</dbReference>
<gene>
    <name evidence="1" type="ORF">P2L57_33500</name>
</gene>
<dbReference type="Proteomes" id="UP001220022">
    <property type="component" value="Unassembled WGS sequence"/>
</dbReference>
<evidence type="ECO:0000313" key="2">
    <source>
        <dbReference type="Proteomes" id="UP001220022"/>
    </source>
</evidence>
<keyword evidence="2" id="KW-1185">Reference proteome</keyword>
<comment type="caution">
    <text evidence="1">The sequence shown here is derived from an EMBL/GenBank/DDBJ whole genome shotgun (WGS) entry which is preliminary data.</text>
</comment>
<name>A0ABT5Z9E1_9ACTN</name>
<proteinExistence type="predicted"/>
<dbReference type="InterPro" id="IPR036397">
    <property type="entry name" value="RNaseH_sf"/>
</dbReference>
<sequence length="100" mass="11567">MKIKTRRVHVLGVTAHPTGEWVAQLARNLLMDRGERAGRFRLLIRDRDAKFTTTFDAVFADNDTEIIQSPPQSSRSNARAERWTRTLRAECTDRCDDLHE</sequence>
<dbReference type="EMBL" id="JARHTQ010000034">
    <property type="protein sequence ID" value="MDF2260452.1"/>
    <property type="molecule type" value="Genomic_DNA"/>
</dbReference>